<dbReference type="SUPFAM" id="SSF46626">
    <property type="entry name" value="Cytochrome c"/>
    <property type="match status" value="1"/>
</dbReference>
<reference evidence="14 15" key="1">
    <citation type="submission" date="2018-08" db="EMBL/GenBank/DDBJ databases">
        <title>Genomic Encyclopedia of Type Strains, Phase IV (KMG-IV): sequencing the most valuable type-strain genomes for metagenomic binning, comparative biology and taxonomic classification.</title>
        <authorList>
            <person name="Goeker M."/>
        </authorList>
    </citation>
    <scope>NUCLEOTIDE SEQUENCE [LARGE SCALE GENOMIC DNA]</scope>
    <source>
        <strain evidence="14 15">DSM 23923</strain>
    </source>
</reference>
<evidence type="ECO:0000313" key="14">
    <source>
        <dbReference type="EMBL" id="REG10220.1"/>
    </source>
</evidence>
<evidence type="ECO:0000313" key="15">
    <source>
        <dbReference type="Proteomes" id="UP000256388"/>
    </source>
</evidence>
<keyword evidence="5 11" id="KW-0812">Transmembrane</keyword>
<feature type="transmembrane region" description="Helical" evidence="11">
    <location>
        <begin position="302"/>
        <end position="323"/>
    </location>
</feature>
<dbReference type="GO" id="GO:0009055">
    <property type="term" value="F:electron transfer activity"/>
    <property type="evidence" value="ECO:0007669"/>
    <property type="project" value="InterPro"/>
</dbReference>
<dbReference type="InterPro" id="IPR000515">
    <property type="entry name" value="MetI-like"/>
</dbReference>
<dbReference type="InterPro" id="IPR035906">
    <property type="entry name" value="MetI-like_sf"/>
</dbReference>
<evidence type="ECO:0000256" key="9">
    <source>
        <dbReference type="ARBA" id="ARBA00023136"/>
    </source>
</evidence>
<dbReference type="Gene3D" id="1.10.3720.10">
    <property type="entry name" value="MetI-like"/>
    <property type="match status" value="1"/>
</dbReference>
<organism evidence="14 15">
    <name type="scientific">Pelolinea submarina</name>
    <dbReference type="NCBI Taxonomy" id="913107"/>
    <lineage>
        <taxon>Bacteria</taxon>
        <taxon>Bacillati</taxon>
        <taxon>Chloroflexota</taxon>
        <taxon>Anaerolineae</taxon>
        <taxon>Anaerolineales</taxon>
        <taxon>Anaerolineaceae</taxon>
        <taxon>Pelolinea</taxon>
    </lineage>
</organism>
<dbReference type="EMBL" id="QUMS01000001">
    <property type="protein sequence ID" value="REG10220.1"/>
    <property type="molecule type" value="Genomic_DNA"/>
</dbReference>
<comment type="caution">
    <text evidence="14">The sequence shown here is derived from an EMBL/GenBank/DDBJ whole genome shotgun (WGS) entry which is preliminary data.</text>
</comment>
<evidence type="ECO:0000256" key="10">
    <source>
        <dbReference type="PROSITE-ProRule" id="PRU00433"/>
    </source>
</evidence>
<evidence type="ECO:0000256" key="1">
    <source>
        <dbReference type="ARBA" id="ARBA00004651"/>
    </source>
</evidence>
<evidence type="ECO:0000256" key="6">
    <source>
        <dbReference type="ARBA" id="ARBA00022723"/>
    </source>
</evidence>
<comment type="similarity">
    <text evidence="11">Belongs to the binding-protein-dependent transport system permease family.</text>
</comment>
<evidence type="ECO:0000256" key="2">
    <source>
        <dbReference type="ARBA" id="ARBA00022448"/>
    </source>
</evidence>
<feature type="transmembrane region" description="Helical" evidence="11">
    <location>
        <begin position="14"/>
        <end position="36"/>
    </location>
</feature>
<comment type="subcellular location">
    <subcellularLocation>
        <location evidence="1 11">Cell membrane</location>
        <topology evidence="1 11">Multi-pass membrane protein</topology>
    </subcellularLocation>
</comment>
<dbReference type="PANTHER" id="PTHR43744">
    <property type="entry name" value="ABC TRANSPORTER PERMEASE PROTEIN MG189-RELATED-RELATED"/>
    <property type="match status" value="1"/>
</dbReference>
<evidence type="ECO:0000259" key="12">
    <source>
        <dbReference type="PROSITE" id="PS50928"/>
    </source>
</evidence>
<keyword evidence="4 10" id="KW-0349">Heme</keyword>
<evidence type="ECO:0000256" key="4">
    <source>
        <dbReference type="ARBA" id="ARBA00022617"/>
    </source>
</evidence>
<dbReference type="PANTHER" id="PTHR43744:SF4">
    <property type="entry name" value="OSMOPROTECTIVE COMPOUNDS UPTAKE PERMEASE PROTEIN GGTD"/>
    <property type="match status" value="1"/>
</dbReference>
<dbReference type="PROSITE" id="PS51007">
    <property type="entry name" value="CYTC"/>
    <property type="match status" value="1"/>
</dbReference>
<dbReference type="RefSeq" id="WP_162844803.1">
    <property type="nucleotide sequence ID" value="NZ_AP018437.1"/>
</dbReference>
<dbReference type="CDD" id="cd06261">
    <property type="entry name" value="TM_PBP2"/>
    <property type="match status" value="1"/>
</dbReference>
<feature type="domain" description="Cytochrome c" evidence="13">
    <location>
        <begin position="54"/>
        <end position="134"/>
    </location>
</feature>
<gene>
    <name evidence="14" type="ORF">DFR64_0072</name>
</gene>
<dbReference type="GO" id="GO:0046872">
    <property type="term" value="F:metal ion binding"/>
    <property type="evidence" value="ECO:0007669"/>
    <property type="project" value="UniProtKB-KW"/>
</dbReference>
<evidence type="ECO:0000256" key="5">
    <source>
        <dbReference type="ARBA" id="ARBA00022692"/>
    </source>
</evidence>
<dbReference type="GO" id="GO:0005886">
    <property type="term" value="C:plasma membrane"/>
    <property type="evidence" value="ECO:0007669"/>
    <property type="project" value="UniProtKB-SubCell"/>
</dbReference>
<feature type="domain" description="ABC transmembrane type-1" evidence="12">
    <location>
        <begin position="190"/>
        <end position="380"/>
    </location>
</feature>
<keyword evidence="15" id="KW-1185">Reference proteome</keyword>
<dbReference type="Gene3D" id="1.10.760.10">
    <property type="entry name" value="Cytochrome c-like domain"/>
    <property type="match status" value="1"/>
</dbReference>
<keyword evidence="2 11" id="KW-0813">Transport</keyword>
<protein>
    <submittedName>
        <fullName evidence="14">Alpha-glucoside transport system permease protein</fullName>
    </submittedName>
</protein>
<evidence type="ECO:0000256" key="11">
    <source>
        <dbReference type="RuleBase" id="RU363032"/>
    </source>
</evidence>
<feature type="transmembrane region" description="Helical" evidence="11">
    <location>
        <begin position="257"/>
        <end position="277"/>
    </location>
</feature>
<dbReference type="GO" id="GO:0055085">
    <property type="term" value="P:transmembrane transport"/>
    <property type="evidence" value="ECO:0007669"/>
    <property type="project" value="InterPro"/>
</dbReference>
<dbReference type="InterPro" id="IPR009056">
    <property type="entry name" value="Cyt_c-like_dom"/>
</dbReference>
<proteinExistence type="inferred from homology"/>
<feature type="transmembrane region" description="Helical" evidence="11">
    <location>
        <begin position="361"/>
        <end position="380"/>
    </location>
</feature>
<dbReference type="GO" id="GO:0020037">
    <property type="term" value="F:heme binding"/>
    <property type="evidence" value="ECO:0007669"/>
    <property type="project" value="InterPro"/>
</dbReference>
<keyword evidence="3" id="KW-1003">Cell membrane</keyword>
<keyword evidence="9 11" id="KW-0472">Membrane</keyword>
<keyword evidence="7 11" id="KW-1133">Transmembrane helix</keyword>
<feature type="transmembrane region" description="Helical" evidence="11">
    <location>
        <begin position="189"/>
        <end position="213"/>
    </location>
</feature>
<evidence type="ECO:0000259" key="13">
    <source>
        <dbReference type="PROSITE" id="PS51007"/>
    </source>
</evidence>
<dbReference type="InterPro" id="IPR036909">
    <property type="entry name" value="Cyt_c-like_dom_sf"/>
</dbReference>
<name>A0A347ZV63_9CHLR</name>
<sequence>MNPFTRFWNWIKSLPVHIILIGLCIIWLVPSLGLLVTSFRPVQDINETGWWTVFAKPKGFEEFKTYCASCHGEDGTAIATADLTDPDLVQNYRRSFNLLSSLERDIDGQPHMGDISVPDEQTAATIAAYMRRISGIEARPKFTLSNYIDAFVGYRGNKSYQQDCADGTQAVDLHCDVRDLTNPRGMGRAFLNSLFVSIPSTILPILFAAFAAYAFSWMDFKGRQWMFALLVGLQVVPLQMTLIPISRLYAQVGLNGTFLGIWLFHTGFGLPYAIYLMRNFMGSLPREIFESAYLDGASHWTAFYRLAIPLSVPAIASLAIFQFLWIWNDLLVALVFLGGQHPVLTYQIGNMVTSLGSGWHLLTAAAFISMALPMLVFLFLQRYFVRGLLAGSVKG</sequence>
<dbReference type="PROSITE" id="PS50928">
    <property type="entry name" value="ABC_TM1"/>
    <property type="match status" value="1"/>
</dbReference>
<dbReference type="Pfam" id="PF00528">
    <property type="entry name" value="BPD_transp_1"/>
    <property type="match status" value="1"/>
</dbReference>
<evidence type="ECO:0000256" key="3">
    <source>
        <dbReference type="ARBA" id="ARBA00022475"/>
    </source>
</evidence>
<feature type="transmembrane region" description="Helical" evidence="11">
    <location>
        <begin position="225"/>
        <end position="245"/>
    </location>
</feature>
<dbReference type="Proteomes" id="UP000256388">
    <property type="component" value="Unassembled WGS sequence"/>
</dbReference>
<keyword evidence="8 10" id="KW-0408">Iron</keyword>
<feature type="transmembrane region" description="Helical" evidence="11">
    <location>
        <begin position="330"/>
        <end position="349"/>
    </location>
</feature>
<keyword evidence="6 10" id="KW-0479">Metal-binding</keyword>
<accession>A0A347ZV63</accession>
<evidence type="ECO:0000256" key="7">
    <source>
        <dbReference type="ARBA" id="ARBA00022989"/>
    </source>
</evidence>
<evidence type="ECO:0000256" key="8">
    <source>
        <dbReference type="ARBA" id="ARBA00023004"/>
    </source>
</evidence>
<dbReference type="AlphaFoldDB" id="A0A347ZV63"/>
<dbReference type="SUPFAM" id="SSF161098">
    <property type="entry name" value="MetI-like"/>
    <property type="match status" value="1"/>
</dbReference>